<name>A0ABX1IEX8_9GAMM</name>
<organism evidence="1 2">
    <name type="scientific">Marichromatium bheemlicum</name>
    <dbReference type="NCBI Taxonomy" id="365339"/>
    <lineage>
        <taxon>Bacteria</taxon>
        <taxon>Pseudomonadati</taxon>
        <taxon>Pseudomonadota</taxon>
        <taxon>Gammaproteobacteria</taxon>
        <taxon>Chromatiales</taxon>
        <taxon>Chromatiaceae</taxon>
        <taxon>Marichromatium</taxon>
    </lineage>
</organism>
<evidence type="ECO:0000313" key="1">
    <source>
        <dbReference type="EMBL" id="NKN34710.1"/>
    </source>
</evidence>
<reference evidence="1 2" key="1">
    <citation type="submission" date="2020-04" db="EMBL/GenBank/DDBJ databases">
        <title>Draft Whole-Genome sequence of Marichromatium bheemlicum DSM 18632, type strain.</title>
        <authorList>
            <person name="Kyndt J.A."/>
            <person name="Meyer T.E."/>
        </authorList>
    </citation>
    <scope>NUCLEOTIDE SEQUENCE [LARGE SCALE GENOMIC DNA]</scope>
    <source>
        <strain evidence="1 2">DSM 18632</strain>
    </source>
</reference>
<dbReference type="RefSeq" id="WP_168671077.1">
    <property type="nucleotide sequence ID" value="NZ_JAAXKX010000039.1"/>
</dbReference>
<dbReference type="EMBL" id="JAAXKX010000039">
    <property type="protein sequence ID" value="NKN34710.1"/>
    <property type="molecule type" value="Genomic_DNA"/>
</dbReference>
<accession>A0ABX1IEX8</accession>
<keyword evidence="2" id="KW-1185">Reference proteome</keyword>
<dbReference type="Proteomes" id="UP000740754">
    <property type="component" value="Unassembled WGS sequence"/>
</dbReference>
<protein>
    <submittedName>
        <fullName evidence="1">Uncharacterized protein</fullName>
    </submittedName>
</protein>
<gene>
    <name evidence="1" type="ORF">HF203_15950</name>
</gene>
<evidence type="ECO:0000313" key="2">
    <source>
        <dbReference type="Proteomes" id="UP000740754"/>
    </source>
</evidence>
<comment type="caution">
    <text evidence="1">The sequence shown here is derived from an EMBL/GenBank/DDBJ whole genome shotgun (WGS) entry which is preliminary data.</text>
</comment>
<sequence>MNLNVHNVHKTQINHTHYHIHCHGSLAASVAHAAVAAFRALRRYAGL</sequence>
<proteinExistence type="predicted"/>